<keyword evidence="1" id="KW-0472">Membrane</keyword>
<name>A0ABT7VR61_9GAMM</name>
<feature type="transmembrane region" description="Helical" evidence="1">
    <location>
        <begin position="30"/>
        <end position="48"/>
    </location>
</feature>
<reference evidence="2" key="1">
    <citation type="submission" date="2023-06" db="EMBL/GenBank/DDBJ databases">
        <title>Uncultivated large filamentous bacteria from sulfidic sediments reveal new species and different genomic features in energy metabolism and defense.</title>
        <authorList>
            <person name="Fonseca A."/>
        </authorList>
    </citation>
    <scope>NUCLEOTIDE SEQUENCE</scope>
    <source>
        <strain evidence="2">HSG4</strain>
    </source>
</reference>
<keyword evidence="1" id="KW-0812">Transmembrane</keyword>
<sequence>MSQELSKAIEEHFNTLPVQRRKTANRRHKLVDILVIAAVLYVVPRVGVEKFGKARLVSRFFRTSKWYSFS</sequence>
<evidence type="ECO:0008006" key="4">
    <source>
        <dbReference type="Google" id="ProtNLM"/>
    </source>
</evidence>
<accession>A0ABT7VR61</accession>
<keyword evidence="1" id="KW-1133">Transmembrane helix</keyword>
<keyword evidence="3" id="KW-1185">Reference proteome</keyword>
<dbReference type="EMBL" id="JAUCGM010000036">
    <property type="protein sequence ID" value="MDM8562008.1"/>
    <property type="molecule type" value="Genomic_DNA"/>
</dbReference>
<comment type="caution">
    <text evidence="2">The sequence shown here is derived from an EMBL/GenBank/DDBJ whole genome shotgun (WGS) entry which is preliminary data.</text>
</comment>
<proteinExistence type="predicted"/>
<evidence type="ECO:0000313" key="3">
    <source>
        <dbReference type="Proteomes" id="UP001171945"/>
    </source>
</evidence>
<organism evidence="2 3">
    <name type="scientific">Candidatus Marithioploca araucensis</name>
    <dbReference type="NCBI Taxonomy" id="70273"/>
    <lineage>
        <taxon>Bacteria</taxon>
        <taxon>Pseudomonadati</taxon>
        <taxon>Pseudomonadota</taxon>
        <taxon>Gammaproteobacteria</taxon>
        <taxon>Thiotrichales</taxon>
        <taxon>Thiotrichaceae</taxon>
        <taxon>Candidatus Marithioploca</taxon>
    </lineage>
</organism>
<evidence type="ECO:0000313" key="2">
    <source>
        <dbReference type="EMBL" id="MDM8562008.1"/>
    </source>
</evidence>
<dbReference type="Proteomes" id="UP001171945">
    <property type="component" value="Unassembled WGS sequence"/>
</dbReference>
<gene>
    <name evidence="2" type="ORF">QUF54_01490</name>
</gene>
<evidence type="ECO:0000256" key="1">
    <source>
        <dbReference type="SAM" id="Phobius"/>
    </source>
</evidence>
<protein>
    <recommendedName>
        <fullName evidence="4">H repeat-associated protein N-terminal domain-containing protein</fullName>
    </recommendedName>
</protein>